<dbReference type="Gene3D" id="3.40.50.150">
    <property type="entry name" value="Vaccinia Virus protein VP39"/>
    <property type="match status" value="1"/>
</dbReference>
<gene>
    <name evidence="3" type="ORF">F8M49_29405</name>
</gene>
<evidence type="ECO:0000259" key="2">
    <source>
        <dbReference type="Pfam" id="PF13649"/>
    </source>
</evidence>
<keyword evidence="3" id="KW-0560">Oxidoreductase</keyword>
<dbReference type="Pfam" id="PF13649">
    <property type="entry name" value="Methyltransf_25"/>
    <property type="match status" value="1"/>
</dbReference>
<dbReference type="RefSeq" id="WP_072811825.1">
    <property type="nucleotide sequence ID" value="NZ_JAHWLX010000093.1"/>
</dbReference>
<reference evidence="3 4" key="1">
    <citation type="submission" date="2019-10" db="EMBL/GenBank/DDBJ databases">
        <title>Draft Genome Assembly of Rhodococcus zopfii DSM44189.</title>
        <authorList>
            <person name="Sutton J.M."/>
            <person name="Akob D.M."/>
            <person name="Bushman T.J."/>
        </authorList>
    </citation>
    <scope>NUCLEOTIDE SEQUENCE [LARGE SCALE GENOMIC DNA]</scope>
    <source>
        <strain evidence="3 4">DSM 44189</strain>
    </source>
</reference>
<evidence type="ECO:0000256" key="1">
    <source>
        <dbReference type="ARBA" id="ARBA00022679"/>
    </source>
</evidence>
<feature type="domain" description="Methyltransferase" evidence="2">
    <location>
        <begin position="38"/>
        <end position="132"/>
    </location>
</feature>
<dbReference type="GO" id="GO:0032259">
    <property type="term" value="P:methylation"/>
    <property type="evidence" value="ECO:0007669"/>
    <property type="project" value="UniProtKB-KW"/>
</dbReference>
<accession>A0ABU3WWW3</accession>
<evidence type="ECO:0000313" key="3">
    <source>
        <dbReference type="EMBL" id="MDV2478502.1"/>
    </source>
</evidence>
<sequence>MEARDWDERYAAADMVWGAPPNPVVVEFTAALPQGRALDLACGEGRHSLWLATRGWEVDGVDFSGVAIEKARRIAAQAPKRSRDRLRYIRADVTRDAFDGEYDLILAVFLHLVAPQRATVIDNAINSLKPDGILIFLGHDSTNPTLGTGGPQDPEILYTPADIVNEIGGRLEIVTAERRARETDSGTAVDALVVARKSALGS</sequence>
<organism evidence="3 4">
    <name type="scientific">Rhodococcus zopfii</name>
    <dbReference type="NCBI Taxonomy" id="43772"/>
    <lineage>
        <taxon>Bacteria</taxon>
        <taxon>Bacillati</taxon>
        <taxon>Actinomycetota</taxon>
        <taxon>Actinomycetes</taxon>
        <taxon>Mycobacteriales</taxon>
        <taxon>Nocardiaceae</taxon>
        <taxon>Rhodococcus</taxon>
    </lineage>
</organism>
<dbReference type="EMBL" id="WBMO01000005">
    <property type="protein sequence ID" value="MDV2478502.1"/>
    <property type="molecule type" value="Genomic_DNA"/>
</dbReference>
<keyword evidence="4" id="KW-1185">Reference proteome</keyword>
<evidence type="ECO:0000313" key="4">
    <source>
        <dbReference type="Proteomes" id="UP001275440"/>
    </source>
</evidence>
<dbReference type="Proteomes" id="UP001275440">
    <property type="component" value="Unassembled WGS sequence"/>
</dbReference>
<dbReference type="GO" id="GO:0016491">
    <property type="term" value="F:oxidoreductase activity"/>
    <property type="evidence" value="ECO:0007669"/>
    <property type="project" value="UniProtKB-KW"/>
</dbReference>
<dbReference type="SUPFAM" id="SSF53335">
    <property type="entry name" value="S-adenosyl-L-methionine-dependent methyltransferases"/>
    <property type="match status" value="1"/>
</dbReference>
<protein>
    <submittedName>
        <fullName evidence="3">Class I SAM-dependent methyltransferase</fullName>
    </submittedName>
</protein>
<proteinExistence type="predicted"/>
<keyword evidence="1" id="KW-0808">Transferase</keyword>
<dbReference type="CDD" id="cd02440">
    <property type="entry name" value="AdoMet_MTases"/>
    <property type="match status" value="1"/>
</dbReference>
<dbReference type="PANTHER" id="PTHR43861:SF3">
    <property type="entry name" value="PUTATIVE (AFU_ORTHOLOGUE AFUA_2G14390)-RELATED"/>
    <property type="match status" value="1"/>
</dbReference>
<comment type="caution">
    <text evidence="3">The sequence shown here is derived from an EMBL/GenBank/DDBJ whole genome shotgun (WGS) entry which is preliminary data.</text>
</comment>
<dbReference type="GO" id="GO:0008168">
    <property type="term" value="F:methyltransferase activity"/>
    <property type="evidence" value="ECO:0007669"/>
    <property type="project" value="UniProtKB-KW"/>
</dbReference>
<name>A0ABU3WWW3_9NOCA</name>
<dbReference type="InterPro" id="IPR041698">
    <property type="entry name" value="Methyltransf_25"/>
</dbReference>
<dbReference type="PANTHER" id="PTHR43861">
    <property type="entry name" value="TRANS-ACONITATE 2-METHYLTRANSFERASE-RELATED"/>
    <property type="match status" value="1"/>
</dbReference>
<dbReference type="InterPro" id="IPR029063">
    <property type="entry name" value="SAM-dependent_MTases_sf"/>
</dbReference>
<keyword evidence="3" id="KW-0489">Methyltransferase</keyword>